<organism evidence="1">
    <name type="scientific">Roseihalotalea indica</name>
    <dbReference type="NCBI Taxonomy" id="2867963"/>
    <lineage>
        <taxon>Bacteria</taxon>
        <taxon>Pseudomonadati</taxon>
        <taxon>Bacteroidota</taxon>
        <taxon>Cytophagia</taxon>
        <taxon>Cytophagales</taxon>
        <taxon>Catalimonadaceae</taxon>
        <taxon>Roseihalotalea</taxon>
    </lineage>
</organism>
<protein>
    <submittedName>
        <fullName evidence="1">Uncharacterized protein</fullName>
    </submittedName>
</protein>
<proteinExistence type="predicted"/>
<reference evidence="1" key="1">
    <citation type="journal article" date="2023" name="Comput. Struct. Biotechnol. J.">
        <title>Discovery of a novel marine Bacteroidetes with a rich repertoire of carbohydrate-active enzymes.</title>
        <authorList>
            <person name="Chen B."/>
            <person name="Liu G."/>
            <person name="Chen Q."/>
            <person name="Wang H."/>
            <person name="Liu L."/>
            <person name="Tang K."/>
        </authorList>
    </citation>
    <scope>NUCLEOTIDE SEQUENCE</scope>
    <source>
        <strain evidence="1">TK19036</strain>
    </source>
</reference>
<dbReference type="EMBL" id="CP120682">
    <property type="protein sequence ID" value="WKN35551.1"/>
    <property type="molecule type" value="Genomic_DNA"/>
</dbReference>
<name>A0AA49GNN1_9BACT</name>
<reference evidence="1" key="2">
    <citation type="journal article" date="2024" name="Antonie Van Leeuwenhoek">
        <title>Roseihalotalea indica gen. nov., sp. nov., a halophilic Bacteroidetes from mesopelagic Southwest Indian Ocean with higher carbohydrate metabolic potential.</title>
        <authorList>
            <person name="Chen B."/>
            <person name="Zhang M."/>
            <person name="Lin D."/>
            <person name="Ye J."/>
            <person name="Tang K."/>
        </authorList>
    </citation>
    <scope>NUCLEOTIDE SEQUENCE</scope>
    <source>
        <strain evidence="1">TK19036</strain>
    </source>
</reference>
<evidence type="ECO:0000313" key="1">
    <source>
        <dbReference type="EMBL" id="WKN35551.1"/>
    </source>
</evidence>
<accession>A0AA49GNN1</accession>
<gene>
    <name evidence="1" type="ORF">K4G66_24565</name>
</gene>
<sequence>MKRLLLLFSVTSVALWSCDSGSQIDEQAFLDSLESAESTAPVISEEVLESILQQIPSPLEIAVLLKQSGTNYDISLLNGTQKLSSYNSNYKKALNLGVYGTDLGYTNIYEQNQDAFEYLTAIRDLADGLSIGQFFDFGVIRRLATNSRNLDSLLLITTKNFNNINSSLQEQQRANLSVLLLTGGWLEALHIICQVTERNMTNDELKERIGEQKIILENIMLLLSFYSDSNPNMKELAERMAKLQAEFDNINITQTYAESTLQEVNGIVTISNNSTTTINITDENVHEIARITSSIRDYIIH</sequence>
<dbReference type="AlphaFoldDB" id="A0AA49GNN1"/>